<comment type="subcellular location">
    <subcellularLocation>
        <location evidence="1">Membrane</location>
        <topology evidence="1">Multi-pass membrane protein</topology>
    </subcellularLocation>
</comment>
<feature type="transmembrane region" description="Helical" evidence="9">
    <location>
        <begin position="376"/>
        <end position="401"/>
    </location>
</feature>
<evidence type="ECO:0000256" key="6">
    <source>
        <dbReference type="ARBA" id="ARBA00022989"/>
    </source>
</evidence>
<keyword evidence="4" id="KW-0808">Transferase</keyword>
<feature type="compositionally biased region" description="Basic and acidic residues" evidence="8">
    <location>
        <begin position="178"/>
        <end position="192"/>
    </location>
</feature>
<keyword evidence="6 9" id="KW-1133">Transmembrane helix</keyword>
<evidence type="ECO:0000256" key="7">
    <source>
        <dbReference type="ARBA" id="ARBA00023136"/>
    </source>
</evidence>
<keyword evidence="5 9" id="KW-0812">Transmembrane</keyword>
<reference evidence="11 12" key="1">
    <citation type="submission" date="2023-08" db="EMBL/GenBank/DDBJ databases">
        <title>Black Yeasts Isolated from many extreme environments.</title>
        <authorList>
            <person name="Coleine C."/>
            <person name="Stajich J.E."/>
            <person name="Selbmann L."/>
        </authorList>
    </citation>
    <scope>NUCLEOTIDE SEQUENCE [LARGE SCALE GENOMIC DNA]</scope>
    <source>
        <strain evidence="11 12">CCFEE 5910</strain>
    </source>
</reference>
<evidence type="ECO:0000256" key="4">
    <source>
        <dbReference type="ARBA" id="ARBA00022679"/>
    </source>
</evidence>
<organism evidence="11 12">
    <name type="scientific">Lithohypha guttulata</name>
    <dbReference type="NCBI Taxonomy" id="1690604"/>
    <lineage>
        <taxon>Eukaryota</taxon>
        <taxon>Fungi</taxon>
        <taxon>Dikarya</taxon>
        <taxon>Ascomycota</taxon>
        <taxon>Pezizomycotina</taxon>
        <taxon>Eurotiomycetes</taxon>
        <taxon>Chaetothyriomycetidae</taxon>
        <taxon>Chaetothyriales</taxon>
        <taxon>Trichomeriaceae</taxon>
        <taxon>Lithohypha</taxon>
    </lineage>
</organism>
<feature type="compositionally biased region" description="Basic and acidic residues" evidence="8">
    <location>
        <begin position="155"/>
        <end position="169"/>
    </location>
</feature>
<comment type="similarity">
    <text evidence="3">Belongs to the wax synthase family.</text>
</comment>
<evidence type="ECO:0000256" key="1">
    <source>
        <dbReference type="ARBA" id="ARBA00004141"/>
    </source>
</evidence>
<feature type="transmembrane region" description="Helical" evidence="9">
    <location>
        <begin position="34"/>
        <end position="56"/>
    </location>
</feature>
<dbReference type="PANTHER" id="PTHR31595">
    <property type="entry name" value="LONG-CHAIN-ALCOHOL O-FATTY-ACYLTRANSFERASE 3-RELATED"/>
    <property type="match status" value="1"/>
</dbReference>
<protein>
    <recommendedName>
        <fullName evidence="10">Wax synthase domain-containing protein</fullName>
    </recommendedName>
</protein>
<evidence type="ECO:0000256" key="3">
    <source>
        <dbReference type="ARBA" id="ARBA00007282"/>
    </source>
</evidence>
<proteinExistence type="inferred from homology"/>
<accession>A0AAN7T2N7</accession>
<feature type="domain" description="Wax synthase" evidence="10">
    <location>
        <begin position="416"/>
        <end position="506"/>
    </location>
</feature>
<dbReference type="Proteomes" id="UP001309876">
    <property type="component" value="Unassembled WGS sequence"/>
</dbReference>
<name>A0AAN7T2N7_9EURO</name>
<dbReference type="GO" id="GO:0016020">
    <property type="term" value="C:membrane"/>
    <property type="evidence" value="ECO:0007669"/>
    <property type="project" value="UniProtKB-SubCell"/>
</dbReference>
<evidence type="ECO:0000256" key="8">
    <source>
        <dbReference type="SAM" id="MobiDB-lite"/>
    </source>
</evidence>
<feature type="transmembrane region" description="Helical" evidence="9">
    <location>
        <begin position="306"/>
        <end position="328"/>
    </location>
</feature>
<evidence type="ECO:0000256" key="2">
    <source>
        <dbReference type="ARBA" id="ARBA00005179"/>
    </source>
</evidence>
<evidence type="ECO:0000259" key="10">
    <source>
        <dbReference type="Pfam" id="PF13813"/>
    </source>
</evidence>
<dbReference type="Pfam" id="PF13813">
    <property type="entry name" value="MBOAT_2"/>
    <property type="match status" value="1"/>
</dbReference>
<dbReference type="InterPro" id="IPR044851">
    <property type="entry name" value="Wax_synthase"/>
</dbReference>
<evidence type="ECO:0000313" key="11">
    <source>
        <dbReference type="EMBL" id="KAK5088235.1"/>
    </source>
</evidence>
<gene>
    <name evidence="11" type="ORF">LTR05_002452</name>
</gene>
<dbReference type="InterPro" id="IPR032805">
    <property type="entry name" value="Wax_synthase_dom"/>
</dbReference>
<feature type="transmembrane region" description="Helical" evidence="9">
    <location>
        <begin position="100"/>
        <end position="122"/>
    </location>
</feature>
<evidence type="ECO:0000256" key="9">
    <source>
        <dbReference type="SAM" id="Phobius"/>
    </source>
</evidence>
<sequence>MWEVLAGKIEGALKQFESSEPRPSLHPVPGTTPLTIQAAILPPLIYYLALVLLPPPPPPAVSSAPVRLLRTILAITAAILFIRLPLAYHVPQSIGLTYQLGLVGIYGGTRVLDAFFISAWWFGNIPKRVSYIHHERPETPYSEDGELRREREWTDGGVRDPYHHTEKSNNKVSKSRLHSPERDDAAAKCNKDKRSKVNGRANGSIHASAPRATSTSIHIAPAKDVSHYSRRQSTTTETASYFLYKTVTGPRPTPVTEYAITHKEWPCTWFDRAAWALELELSMRGQGFTWTTADVRHTRKTWIPTIANRIHSIVVHVMPIQLAAWYIISNIYDGYLASTLEIDDYDPFSSTSRSSMRYRLHRQHELFDDLSTPVQLLLTIALGSFLMSAFSLGHSIAAIMLHPLKPHPLSFFPPLYTTRVWSLTSVRGFWSFGWHRLFARLFLVWGVWPGEWLERKLLCKSKDQPADVGKVIGAFTSSAIVHAFSVRGVMAGRWSDAAGEMRFFLLNGIAVVLEGAVQRLVTALRRKKGWRQSVWYDAWIGRVWWILAVCWTGREFARGWVKSGLVREMAFR</sequence>
<feature type="transmembrane region" description="Helical" evidence="9">
    <location>
        <begin position="68"/>
        <end position="88"/>
    </location>
</feature>
<dbReference type="GO" id="GO:0006629">
    <property type="term" value="P:lipid metabolic process"/>
    <property type="evidence" value="ECO:0007669"/>
    <property type="project" value="InterPro"/>
</dbReference>
<dbReference type="AlphaFoldDB" id="A0AAN7T2N7"/>
<evidence type="ECO:0000256" key="5">
    <source>
        <dbReference type="ARBA" id="ARBA00022692"/>
    </source>
</evidence>
<dbReference type="GO" id="GO:0008374">
    <property type="term" value="F:O-acyltransferase activity"/>
    <property type="evidence" value="ECO:0007669"/>
    <property type="project" value="InterPro"/>
</dbReference>
<evidence type="ECO:0000313" key="12">
    <source>
        <dbReference type="Proteomes" id="UP001309876"/>
    </source>
</evidence>
<keyword evidence="12" id="KW-1185">Reference proteome</keyword>
<feature type="region of interest" description="Disordered" evidence="8">
    <location>
        <begin position="155"/>
        <end position="218"/>
    </location>
</feature>
<dbReference type="EMBL" id="JAVRRJ010000002">
    <property type="protein sequence ID" value="KAK5088235.1"/>
    <property type="molecule type" value="Genomic_DNA"/>
</dbReference>
<keyword evidence="7 9" id="KW-0472">Membrane</keyword>
<comment type="caution">
    <text evidence="11">The sequence shown here is derived from an EMBL/GenBank/DDBJ whole genome shotgun (WGS) entry which is preliminary data.</text>
</comment>
<comment type="pathway">
    <text evidence="2">Secondary metabolite biosynthesis.</text>
</comment>
<dbReference type="PANTHER" id="PTHR31595:SF57">
    <property type="entry name" value="OS04G0481900 PROTEIN"/>
    <property type="match status" value="1"/>
</dbReference>